<dbReference type="GO" id="GO:0019674">
    <property type="term" value="P:NAD+ metabolic process"/>
    <property type="evidence" value="ECO:0007669"/>
    <property type="project" value="InterPro"/>
</dbReference>
<protein>
    <submittedName>
        <fullName evidence="9">ATP-NAD kinase</fullName>
    </submittedName>
</protein>
<accession>A0A1Y1WZW2</accession>
<dbReference type="OrthoDB" id="24581at2759"/>
<comment type="similarity">
    <text evidence="1">Belongs to the NAD kinase family.</text>
</comment>
<evidence type="ECO:0000256" key="8">
    <source>
        <dbReference type="SAM" id="MobiDB-lite"/>
    </source>
</evidence>
<comment type="caution">
    <text evidence="9">The sequence shown here is derived from an EMBL/GenBank/DDBJ whole genome shotgun (WGS) entry which is preliminary data.</text>
</comment>
<dbReference type="Proteomes" id="UP000193944">
    <property type="component" value="Unassembled WGS sequence"/>
</dbReference>
<dbReference type="InterPro" id="IPR017438">
    <property type="entry name" value="ATP-NAD_kinase_N"/>
</dbReference>
<dbReference type="PANTHER" id="PTHR20275:SF0">
    <property type="entry name" value="NAD KINASE"/>
    <property type="match status" value="1"/>
</dbReference>
<feature type="compositionally biased region" description="Basic and acidic residues" evidence="8">
    <location>
        <begin position="202"/>
        <end position="218"/>
    </location>
</feature>
<keyword evidence="6" id="KW-0521">NADP</keyword>
<dbReference type="HAMAP" id="MF_00361">
    <property type="entry name" value="NAD_kinase"/>
    <property type="match status" value="1"/>
</dbReference>
<dbReference type="EMBL" id="MCFG01000190">
    <property type="protein sequence ID" value="ORX79013.1"/>
    <property type="molecule type" value="Genomic_DNA"/>
</dbReference>
<dbReference type="AlphaFoldDB" id="A0A1Y1WZW2"/>
<evidence type="ECO:0000256" key="4">
    <source>
        <dbReference type="ARBA" id="ARBA00022777"/>
    </source>
</evidence>
<evidence type="ECO:0000313" key="10">
    <source>
        <dbReference type="Proteomes" id="UP000193944"/>
    </source>
</evidence>
<keyword evidence="4 9" id="KW-0418">Kinase</keyword>
<reference evidence="9 10" key="2">
    <citation type="submission" date="2016-08" db="EMBL/GenBank/DDBJ databases">
        <title>Pervasive Adenine N6-methylation of Active Genes in Fungi.</title>
        <authorList>
            <consortium name="DOE Joint Genome Institute"/>
            <person name="Mondo S.J."/>
            <person name="Dannebaum R.O."/>
            <person name="Kuo R.C."/>
            <person name="Labutti K."/>
            <person name="Haridas S."/>
            <person name="Kuo A."/>
            <person name="Salamov A."/>
            <person name="Ahrendt S.R."/>
            <person name="Lipzen A."/>
            <person name="Sullivan W."/>
            <person name="Andreopoulos W.B."/>
            <person name="Clum A."/>
            <person name="Lindquist E."/>
            <person name="Daum C."/>
            <person name="Ramamoorthy G.K."/>
            <person name="Gryganskyi A."/>
            <person name="Culley D."/>
            <person name="Magnuson J.K."/>
            <person name="James T.Y."/>
            <person name="O'Malley M.A."/>
            <person name="Stajich J.E."/>
            <person name="Spatafora J.W."/>
            <person name="Visel A."/>
            <person name="Grigoriev I.V."/>
        </authorList>
    </citation>
    <scope>NUCLEOTIDE SEQUENCE [LARGE SCALE GENOMIC DNA]</scope>
    <source>
        <strain evidence="9 10">S4</strain>
    </source>
</reference>
<keyword evidence="5" id="KW-0067">ATP-binding</keyword>
<dbReference type="Gene3D" id="2.60.200.30">
    <property type="entry name" value="Probable inorganic polyphosphate/atp-NAD kinase, domain 2"/>
    <property type="match status" value="1"/>
</dbReference>
<gene>
    <name evidence="9" type="ORF">BCR32DRAFT_281771</name>
</gene>
<dbReference type="Gene3D" id="3.40.50.10330">
    <property type="entry name" value="Probable inorganic polyphosphate/atp-NAD kinase, domain 1"/>
    <property type="match status" value="1"/>
</dbReference>
<dbReference type="InterPro" id="IPR017437">
    <property type="entry name" value="ATP-NAD_kinase_PpnK-typ_C"/>
</dbReference>
<dbReference type="GO" id="GO:0006741">
    <property type="term" value="P:NADP+ biosynthetic process"/>
    <property type="evidence" value="ECO:0007669"/>
    <property type="project" value="InterPro"/>
</dbReference>
<dbReference type="FunFam" id="2.60.200.30:FF:000009">
    <property type="entry name" value="Poly(P)/ATP NAD kinase"/>
    <property type="match status" value="1"/>
</dbReference>
<dbReference type="SUPFAM" id="SSF111331">
    <property type="entry name" value="NAD kinase/diacylglycerol kinase-like"/>
    <property type="match status" value="2"/>
</dbReference>
<dbReference type="STRING" id="1754192.A0A1Y1WZW2"/>
<evidence type="ECO:0000256" key="3">
    <source>
        <dbReference type="ARBA" id="ARBA00022741"/>
    </source>
</evidence>
<dbReference type="InterPro" id="IPR002504">
    <property type="entry name" value="NADK"/>
</dbReference>
<reference evidence="9 10" key="1">
    <citation type="submission" date="2016-08" db="EMBL/GenBank/DDBJ databases">
        <title>A Parts List for Fungal Cellulosomes Revealed by Comparative Genomics.</title>
        <authorList>
            <consortium name="DOE Joint Genome Institute"/>
            <person name="Haitjema C.H."/>
            <person name="Gilmore S.P."/>
            <person name="Henske J.K."/>
            <person name="Solomon K.V."/>
            <person name="De Groot R."/>
            <person name="Kuo A."/>
            <person name="Mondo S.J."/>
            <person name="Salamov A.A."/>
            <person name="Labutti K."/>
            <person name="Zhao Z."/>
            <person name="Chiniquy J."/>
            <person name="Barry K."/>
            <person name="Brewer H.M."/>
            <person name="Purvine S.O."/>
            <person name="Wright A.T."/>
            <person name="Boxma B."/>
            <person name="Van Alen T."/>
            <person name="Hackstein J.H."/>
            <person name="Baker S.E."/>
            <person name="Grigoriev I.V."/>
            <person name="O'Malley M.A."/>
        </authorList>
    </citation>
    <scope>NUCLEOTIDE SEQUENCE [LARGE SCALE GENOMIC DNA]</scope>
    <source>
        <strain evidence="9 10">S4</strain>
    </source>
</reference>
<evidence type="ECO:0000256" key="6">
    <source>
        <dbReference type="ARBA" id="ARBA00022857"/>
    </source>
</evidence>
<name>A0A1Y1WZW2_9FUNG</name>
<dbReference type="Pfam" id="PF20143">
    <property type="entry name" value="NAD_kinase_C"/>
    <property type="match status" value="1"/>
</dbReference>
<evidence type="ECO:0000256" key="7">
    <source>
        <dbReference type="ARBA" id="ARBA00023027"/>
    </source>
</evidence>
<dbReference type="GO" id="GO:0003951">
    <property type="term" value="F:NAD+ kinase activity"/>
    <property type="evidence" value="ECO:0007669"/>
    <property type="project" value="InterPro"/>
</dbReference>
<organism evidence="9 10">
    <name type="scientific">Anaeromyces robustus</name>
    <dbReference type="NCBI Taxonomy" id="1754192"/>
    <lineage>
        <taxon>Eukaryota</taxon>
        <taxon>Fungi</taxon>
        <taxon>Fungi incertae sedis</taxon>
        <taxon>Chytridiomycota</taxon>
        <taxon>Chytridiomycota incertae sedis</taxon>
        <taxon>Neocallimastigomycetes</taxon>
        <taxon>Neocallimastigales</taxon>
        <taxon>Neocallimastigaceae</taxon>
        <taxon>Anaeromyces</taxon>
    </lineage>
</organism>
<evidence type="ECO:0000256" key="1">
    <source>
        <dbReference type="ARBA" id="ARBA00010995"/>
    </source>
</evidence>
<proteinExistence type="inferred from homology"/>
<dbReference type="Pfam" id="PF01513">
    <property type="entry name" value="NAD_kinase"/>
    <property type="match status" value="1"/>
</dbReference>
<keyword evidence="7" id="KW-0520">NAD</keyword>
<evidence type="ECO:0000313" key="9">
    <source>
        <dbReference type="EMBL" id="ORX79013.1"/>
    </source>
</evidence>
<dbReference type="GO" id="GO:0005524">
    <property type="term" value="F:ATP binding"/>
    <property type="evidence" value="ECO:0007669"/>
    <property type="project" value="UniProtKB-KW"/>
</dbReference>
<dbReference type="InterPro" id="IPR016064">
    <property type="entry name" value="NAD/diacylglycerol_kinase_sf"/>
</dbReference>
<evidence type="ECO:0000256" key="2">
    <source>
        <dbReference type="ARBA" id="ARBA00022679"/>
    </source>
</evidence>
<keyword evidence="10" id="KW-1185">Reference proteome</keyword>
<keyword evidence="3" id="KW-0547">Nucleotide-binding</keyword>
<feature type="region of interest" description="Disordered" evidence="8">
    <location>
        <begin position="202"/>
        <end position="223"/>
    </location>
</feature>
<keyword evidence="2" id="KW-0808">Transferase</keyword>
<sequence>MRRMKISMDSSFDPSIFNAPIQSDISLSSQTSVNQTYSSLQITDMSLKKLENPKSVMIISKAQDNYVIRLTQQLVYWLVMSSKNEENEIKASREIHIYIDGNLAQNPIFNYDKLLKIHPDFRRLLHFWTPQFCAETQGLYDLIDFIITLGGDGTVLYASWLFQNSPVPPVIPIHMGSLGFFTVFNFNYMFNILSRLLSTSKEDKKDGKDDKKDEDNKSDSSSNYPSYLNNFKCKASPFVGLENHRSISEEFYSEEKNKLCFNNRVRFECTVWRCAKRKGADDPELIAYKQKQRERKRIQLELDRIIPVKPAEKCEDVINQFKSEYKSDLDNKSEDLFAGPEEQKFENLTDIMAGGDNQLLLSHLAKQQLSYIHSPSFLNTSPSDNNFKDRYSRPVPTETFQILNDVVVDRGPSAYMSHMELYGNNRHLTTVQADGLVIATPTGSTAYSLSAGGPIVHPQVQTMIVTPICPHTLSFRPMLLPNDLELKIMVPKDSRNTAWASFDGRHRIELKQGDFITVTSSRYPMPTICLNGQSNDWYNSLRRCLKWNDRVRQKAFSSNDNYIPGPIPVNTLKAELDDAMKHIIENAAAMGANTANNSIINGEGSESVAFEDLQHPNSLHPLLYNAYDPNSRFSDNDLLYHSNLYSSTSLSQKSSDNLGAKISYHDIGFV</sequence>
<dbReference type="PANTHER" id="PTHR20275">
    <property type="entry name" value="NAD KINASE"/>
    <property type="match status" value="1"/>
</dbReference>
<evidence type="ECO:0000256" key="5">
    <source>
        <dbReference type="ARBA" id="ARBA00022840"/>
    </source>
</evidence>